<evidence type="ECO:0000313" key="2">
    <source>
        <dbReference type="Proteomes" id="UP000472320"/>
    </source>
</evidence>
<comment type="caution">
    <text evidence="1">The sequence shown here is derived from an EMBL/GenBank/DDBJ whole genome shotgun (WGS) entry which is preliminary data.</text>
</comment>
<name>A0A6L6QE48_9BURK</name>
<gene>
    <name evidence="1" type="ORF">GM658_07795</name>
</gene>
<sequence>MKITIQNGATHPLSRREIESIVCLFPAAWSYAVDAIVLYQGGSELTAKLYARERKIGLFWPLTPTYHTKADAIEVLLVALAIIAERGDLPKRIAPSIRSRALNQISNIYQKCLTAVGLNAA</sequence>
<dbReference type="EMBL" id="WNKX01000005">
    <property type="protein sequence ID" value="MTW10505.1"/>
    <property type="molecule type" value="Genomic_DNA"/>
</dbReference>
<dbReference type="AlphaFoldDB" id="A0A6L6QE48"/>
<evidence type="ECO:0000313" key="1">
    <source>
        <dbReference type="EMBL" id="MTW10505.1"/>
    </source>
</evidence>
<proteinExistence type="predicted"/>
<keyword evidence="2" id="KW-1185">Reference proteome</keyword>
<protein>
    <submittedName>
        <fullName evidence="1">Uncharacterized protein</fullName>
    </submittedName>
</protein>
<reference evidence="1 2" key="1">
    <citation type="submission" date="2019-11" db="EMBL/GenBank/DDBJ databases">
        <title>Type strains purchased from KCTC, JCM and DSMZ.</title>
        <authorList>
            <person name="Lu H."/>
        </authorList>
    </citation>
    <scope>NUCLEOTIDE SEQUENCE [LARGE SCALE GENOMIC DNA]</scope>
    <source>
        <strain evidence="1 2">JCM 31587</strain>
    </source>
</reference>
<dbReference type="RefSeq" id="WP_155453458.1">
    <property type="nucleotide sequence ID" value="NZ_WNKX01000005.1"/>
</dbReference>
<dbReference type="Proteomes" id="UP000472320">
    <property type="component" value="Unassembled WGS sequence"/>
</dbReference>
<accession>A0A6L6QE48</accession>
<organism evidence="1 2">
    <name type="scientific">Massilia eburnea</name>
    <dbReference type="NCBI Taxonomy" id="1776165"/>
    <lineage>
        <taxon>Bacteria</taxon>
        <taxon>Pseudomonadati</taxon>
        <taxon>Pseudomonadota</taxon>
        <taxon>Betaproteobacteria</taxon>
        <taxon>Burkholderiales</taxon>
        <taxon>Oxalobacteraceae</taxon>
        <taxon>Telluria group</taxon>
        <taxon>Massilia</taxon>
    </lineage>
</organism>